<organism evidence="1 2">
    <name type="scientific">Celerinatantimonas diazotrophica</name>
    <dbReference type="NCBI Taxonomy" id="412034"/>
    <lineage>
        <taxon>Bacteria</taxon>
        <taxon>Pseudomonadati</taxon>
        <taxon>Pseudomonadota</taxon>
        <taxon>Gammaproteobacteria</taxon>
        <taxon>Celerinatantimonadaceae</taxon>
        <taxon>Celerinatantimonas</taxon>
    </lineage>
</organism>
<dbReference type="AlphaFoldDB" id="A0A4R1K5K8"/>
<dbReference type="EMBL" id="SMGD01000011">
    <property type="protein sequence ID" value="TCK59033.1"/>
    <property type="molecule type" value="Genomic_DNA"/>
</dbReference>
<keyword evidence="2" id="KW-1185">Reference proteome</keyword>
<name>A0A4R1K5K8_9GAMM</name>
<gene>
    <name evidence="1" type="ORF">EV690_1197</name>
</gene>
<reference evidence="1 2" key="1">
    <citation type="submission" date="2019-03" db="EMBL/GenBank/DDBJ databases">
        <title>Genomic Encyclopedia of Type Strains, Phase IV (KMG-IV): sequencing the most valuable type-strain genomes for metagenomic binning, comparative biology and taxonomic classification.</title>
        <authorList>
            <person name="Goeker M."/>
        </authorList>
    </citation>
    <scope>NUCLEOTIDE SEQUENCE [LARGE SCALE GENOMIC DNA]</scope>
    <source>
        <strain evidence="1 2">DSM 18577</strain>
    </source>
</reference>
<dbReference type="Proteomes" id="UP000295565">
    <property type="component" value="Unassembled WGS sequence"/>
</dbReference>
<dbReference type="RefSeq" id="WP_131911962.1">
    <property type="nucleotide sequence ID" value="NZ_SMGD01000011.1"/>
</dbReference>
<comment type="caution">
    <text evidence="1">The sequence shown here is derived from an EMBL/GenBank/DDBJ whole genome shotgun (WGS) entry which is preliminary data.</text>
</comment>
<proteinExistence type="predicted"/>
<evidence type="ECO:0000313" key="2">
    <source>
        <dbReference type="Proteomes" id="UP000295565"/>
    </source>
</evidence>
<sequence>MELKLTTHAIVKPELKALIIPLQDYWSHIDPIELSRVCLSPAHNHQSEGVSFAQQTAPWWHKYQKELTDFLLILGSYIC</sequence>
<evidence type="ECO:0000313" key="1">
    <source>
        <dbReference type="EMBL" id="TCK59033.1"/>
    </source>
</evidence>
<accession>A0A4R1K5K8</accession>
<protein>
    <submittedName>
        <fullName evidence="1">Uncharacterized protein</fullName>
    </submittedName>
</protein>